<proteinExistence type="predicted"/>
<name>A0ABR0E3U4_ZASCE</name>
<dbReference type="InterPro" id="IPR052895">
    <property type="entry name" value="HetReg/Transcr_Mod"/>
</dbReference>
<dbReference type="EMBL" id="JAXOVC010000011">
    <property type="protein sequence ID" value="KAK4495923.1"/>
    <property type="molecule type" value="Genomic_DNA"/>
</dbReference>
<evidence type="ECO:0000313" key="1">
    <source>
        <dbReference type="EMBL" id="KAK4495923.1"/>
    </source>
</evidence>
<dbReference type="PANTHER" id="PTHR24148">
    <property type="entry name" value="ANKYRIN REPEAT DOMAIN-CONTAINING PROTEIN 39 HOMOLOG-RELATED"/>
    <property type="match status" value="1"/>
</dbReference>
<gene>
    <name evidence="1" type="ORF">PRZ48_013191</name>
</gene>
<dbReference type="PANTHER" id="PTHR24148:SF64">
    <property type="entry name" value="HETEROKARYON INCOMPATIBILITY DOMAIN-CONTAINING PROTEIN"/>
    <property type="match status" value="1"/>
</dbReference>
<organism evidence="1 2">
    <name type="scientific">Zasmidium cellare</name>
    <name type="common">Wine cellar mold</name>
    <name type="synonym">Racodium cellare</name>
    <dbReference type="NCBI Taxonomy" id="395010"/>
    <lineage>
        <taxon>Eukaryota</taxon>
        <taxon>Fungi</taxon>
        <taxon>Dikarya</taxon>
        <taxon>Ascomycota</taxon>
        <taxon>Pezizomycotina</taxon>
        <taxon>Dothideomycetes</taxon>
        <taxon>Dothideomycetidae</taxon>
        <taxon>Mycosphaerellales</taxon>
        <taxon>Mycosphaerellaceae</taxon>
        <taxon>Zasmidium</taxon>
    </lineage>
</organism>
<accession>A0ABR0E3U4</accession>
<sequence length="381" mass="42095">MVLEALGSPRVGERKGGEVFRGASAIPWATLAHAVHWVSHRKFEESMSAIPGFEAKLTMINNMVQLRDNPNEHDELEELLSLNFHFNASNPWDRVYALLGVWNPLKPGGFSEQNVEGFTVDYSRALKDVYAQATFTAMMRSGQLALMSFVSVGAQTHDEDQWPSWVPRWDRAAGLAQAGYTEACFNLTSSSIAGPQEVCHYSKEGNVLHVRGLTVGNIAFALDLTPLAALHRQGSQVDTAFDSLRRAWSKRSNPKEKLDQVAKSLQPLKGTQFRLGTASWCVRDLATLFLQALERTSRSWPGPDDLLKQFALAGGDVGDATGLANALSGFADSLGSLSFAQLDDESFGFCVGDVEEGDEEHRQIFRNRDRLKEESRTFSII</sequence>
<evidence type="ECO:0000313" key="2">
    <source>
        <dbReference type="Proteomes" id="UP001305779"/>
    </source>
</evidence>
<protein>
    <submittedName>
        <fullName evidence="1">Uncharacterized protein</fullName>
    </submittedName>
</protein>
<keyword evidence="2" id="KW-1185">Reference proteome</keyword>
<dbReference type="Proteomes" id="UP001305779">
    <property type="component" value="Unassembled WGS sequence"/>
</dbReference>
<reference evidence="1 2" key="1">
    <citation type="journal article" date="2023" name="G3 (Bethesda)">
        <title>A chromosome-level genome assembly of Zasmidium syzygii isolated from banana leaves.</title>
        <authorList>
            <person name="van Westerhoven A.C."/>
            <person name="Mehrabi R."/>
            <person name="Talebi R."/>
            <person name="Steentjes M.B.F."/>
            <person name="Corcolon B."/>
            <person name="Chong P.A."/>
            <person name="Kema G.H.J."/>
            <person name="Seidl M.F."/>
        </authorList>
    </citation>
    <scope>NUCLEOTIDE SEQUENCE [LARGE SCALE GENOMIC DNA]</scope>
    <source>
        <strain evidence="1 2">P124</strain>
    </source>
</reference>
<comment type="caution">
    <text evidence="1">The sequence shown here is derived from an EMBL/GenBank/DDBJ whole genome shotgun (WGS) entry which is preliminary data.</text>
</comment>